<dbReference type="InterPro" id="IPR002656">
    <property type="entry name" value="Acyl_transf_3_dom"/>
</dbReference>
<dbReference type="EMBL" id="NWQG01000179">
    <property type="protein sequence ID" value="PDQ18553.1"/>
    <property type="molecule type" value="Genomic_DNA"/>
</dbReference>
<dbReference type="Proteomes" id="UP000219182">
    <property type="component" value="Unassembled WGS sequence"/>
</dbReference>
<sequence>MRLSHRKPYCHQKGASIANSPSRPSFLALDLLRAGSALVVMMAHLRGYSLPAYGALPASDKGMITALFYTVTRPGHPAVMVFFVLSGFLVGGQVIRHVRDGRFDLQRYAVDRATRIFLPLIPALLLTALVAISVGSVFPVQDIVAHIGGLNGVVVPTVRANAPLWSLAYEIWFYVLMGCVGYAFSRRSLPAWSFVGLGGAALVFSVLEAQYLLFWLLGALVAAYPPRSLWVAYAGLVAFIVGIFLSQMVGDGGPWAGYATGPADAILCVGLASLLPALCHERVNRILEPAAWPIRSLSAMSYSLYIFHYPVLVYLTVNFMPAAPRLGGGGITLLVVKGAICFAMCLIFYLLFERRTVAFRNRINGTVSA</sequence>
<dbReference type="AlphaFoldDB" id="A0A2A6F9X3"/>
<evidence type="ECO:0000259" key="2">
    <source>
        <dbReference type="Pfam" id="PF01757"/>
    </source>
</evidence>
<comment type="caution">
    <text evidence="3">The sequence shown here is derived from an EMBL/GenBank/DDBJ whole genome shotgun (WGS) entry which is preliminary data.</text>
</comment>
<organism evidence="3 4">
    <name type="scientific">Mesorhizobium sanjuanii</name>
    <dbReference type="NCBI Taxonomy" id="2037900"/>
    <lineage>
        <taxon>Bacteria</taxon>
        <taxon>Pseudomonadati</taxon>
        <taxon>Pseudomonadota</taxon>
        <taxon>Alphaproteobacteria</taxon>
        <taxon>Hyphomicrobiales</taxon>
        <taxon>Phyllobacteriaceae</taxon>
        <taxon>Mesorhizobium</taxon>
    </lineage>
</organism>
<proteinExistence type="predicted"/>
<feature type="transmembrane region" description="Helical" evidence="1">
    <location>
        <begin position="167"/>
        <end position="185"/>
    </location>
</feature>
<dbReference type="GO" id="GO:0016747">
    <property type="term" value="F:acyltransferase activity, transferring groups other than amino-acyl groups"/>
    <property type="evidence" value="ECO:0007669"/>
    <property type="project" value="InterPro"/>
</dbReference>
<reference evidence="3 4" key="1">
    <citation type="submission" date="2017-09" db="EMBL/GenBank/DDBJ databases">
        <title>Mesorhizobum sanjuanii sp. nov. isolated from nodules of Lotus tenuis in saline-alkaline lowlands of Flooding Pampa.</title>
        <authorList>
            <person name="Sannazzaro A.I."/>
            <person name="Torres Tejerizo G.A."/>
            <person name="Fontana F."/>
            <person name="Cumpa Velazquez L.M."/>
            <person name="Hansen L."/>
            <person name="Pistorio M."/>
            <person name="Estrella M.J."/>
        </authorList>
    </citation>
    <scope>NUCLEOTIDE SEQUENCE [LARGE SCALE GENOMIC DNA]</scope>
    <source>
        <strain evidence="3 4">BSA136</strain>
    </source>
</reference>
<protein>
    <recommendedName>
        <fullName evidence="2">Acyltransferase 3 domain-containing protein</fullName>
    </recommendedName>
</protein>
<feature type="transmembrane region" description="Helical" evidence="1">
    <location>
        <begin position="191"/>
        <end position="217"/>
    </location>
</feature>
<evidence type="ECO:0000256" key="1">
    <source>
        <dbReference type="SAM" id="Phobius"/>
    </source>
</evidence>
<feature type="transmembrane region" description="Helical" evidence="1">
    <location>
        <begin position="255"/>
        <end position="278"/>
    </location>
</feature>
<evidence type="ECO:0000313" key="3">
    <source>
        <dbReference type="EMBL" id="PDQ18553.1"/>
    </source>
</evidence>
<feature type="transmembrane region" description="Helical" evidence="1">
    <location>
        <begin position="116"/>
        <end position="137"/>
    </location>
</feature>
<evidence type="ECO:0000313" key="4">
    <source>
        <dbReference type="Proteomes" id="UP000219182"/>
    </source>
</evidence>
<keyword evidence="4" id="KW-1185">Reference proteome</keyword>
<feature type="domain" description="Acyltransferase 3" evidence="2">
    <location>
        <begin position="27"/>
        <end position="349"/>
    </location>
</feature>
<dbReference type="GO" id="GO:0000271">
    <property type="term" value="P:polysaccharide biosynthetic process"/>
    <property type="evidence" value="ECO:0007669"/>
    <property type="project" value="TreeGrafter"/>
</dbReference>
<accession>A0A2A6F9X3</accession>
<dbReference type="GO" id="GO:0016020">
    <property type="term" value="C:membrane"/>
    <property type="evidence" value="ECO:0007669"/>
    <property type="project" value="TreeGrafter"/>
</dbReference>
<dbReference type="Pfam" id="PF01757">
    <property type="entry name" value="Acyl_transf_3"/>
    <property type="match status" value="1"/>
</dbReference>
<feature type="transmembrane region" description="Helical" evidence="1">
    <location>
        <begin position="229"/>
        <end position="249"/>
    </location>
</feature>
<keyword evidence="1" id="KW-0812">Transmembrane</keyword>
<dbReference type="PANTHER" id="PTHR23028">
    <property type="entry name" value="ACETYLTRANSFERASE"/>
    <property type="match status" value="1"/>
</dbReference>
<dbReference type="InterPro" id="IPR050879">
    <property type="entry name" value="Acyltransferase_3"/>
</dbReference>
<feature type="transmembrane region" description="Helical" evidence="1">
    <location>
        <begin position="77"/>
        <end position="95"/>
    </location>
</feature>
<keyword evidence="1" id="KW-1133">Transmembrane helix</keyword>
<feature type="transmembrane region" description="Helical" evidence="1">
    <location>
        <begin position="299"/>
        <end position="317"/>
    </location>
</feature>
<dbReference type="PANTHER" id="PTHR23028:SF131">
    <property type="entry name" value="BLR2367 PROTEIN"/>
    <property type="match status" value="1"/>
</dbReference>
<name>A0A2A6F9X3_9HYPH</name>
<feature type="transmembrane region" description="Helical" evidence="1">
    <location>
        <begin position="329"/>
        <end position="352"/>
    </location>
</feature>
<keyword evidence="1" id="KW-0472">Membrane</keyword>
<gene>
    <name evidence="3" type="ORF">CN311_24200</name>
</gene>